<comment type="catalytic activity">
    <reaction evidence="1">
        <text>a long-chain fatty acyl-CoA + 2 NADPH + 2 H(+) = a long-chain primary fatty alcohol + 2 NADP(+) + CoA</text>
        <dbReference type="Rhea" id="RHEA:52716"/>
        <dbReference type="ChEBI" id="CHEBI:15378"/>
        <dbReference type="ChEBI" id="CHEBI:57287"/>
        <dbReference type="ChEBI" id="CHEBI:57783"/>
        <dbReference type="ChEBI" id="CHEBI:58349"/>
        <dbReference type="ChEBI" id="CHEBI:77396"/>
        <dbReference type="ChEBI" id="CHEBI:83139"/>
        <dbReference type="EC" id="1.2.1.84"/>
    </reaction>
</comment>
<organism evidence="3 4">
    <name type="scientific">Eumeta variegata</name>
    <name type="common">Bagworm moth</name>
    <name type="synonym">Eumeta japonica</name>
    <dbReference type="NCBI Taxonomy" id="151549"/>
    <lineage>
        <taxon>Eukaryota</taxon>
        <taxon>Metazoa</taxon>
        <taxon>Ecdysozoa</taxon>
        <taxon>Arthropoda</taxon>
        <taxon>Hexapoda</taxon>
        <taxon>Insecta</taxon>
        <taxon>Pterygota</taxon>
        <taxon>Neoptera</taxon>
        <taxon>Endopterygota</taxon>
        <taxon>Lepidoptera</taxon>
        <taxon>Glossata</taxon>
        <taxon>Ditrysia</taxon>
        <taxon>Tineoidea</taxon>
        <taxon>Psychidae</taxon>
        <taxon>Oiketicinae</taxon>
        <taxon>Eumeta</taxon>
    </lineage>
</organism>
<dbReference type="GO" id="GO:0005777">
    <property type="term" value="C:peroxisome"/>
    <property type="evidence" value="ECO:0007669"/>
    <property type="project" value="TreeGrafter"/>
</dbReference>
<dbReference type="Pfam" id="PF07993">
    <property type="entry name" value="NAD_binding_4"/>
    <property type="match status" value="1"/>
</dbReference>
<dbReference type="Gene3D" id="3.40.50.720">
    <property type="entry name" value="NAD(P)-binding Rossmann-like Domain"/>
    <property type="match status" value="1"/>
</dbReference>
<dbReference type="InterPro" id="IPR013120">
    <property type="entry name" value="FAR_NAD-bd"/>
</dbReference>
<dbReference type="EMBL" id="BGZK01001614">
    <property type="protein sequence ID" value="GBP83318.1"/>
    <property type="molecule type" value="Genomic_DNA"/>
</dbReference>
<comment type="similarity">
    <text evidence="1">Belongs to the fatty acyl-CoA reductase family.</text>
</comment>
<proteinExistence type="inferred from homology"/>
<reference evidence="3 4" key="1">
    <citation type="journal article" date="2019" name="Commun. Biol.">
        <title>The bagworm genome reveals a unique fibroin gene that provides high tensile strength.</title>
        <authorList>
            <person name="Kono N."/>
            <person name="Nakamura H."/>
            <person name="Ohtoshi R."/>
            <person name="Tomita M."/>
            <person name="Numata K."/>
            <person name="Arakawa K."/>
        </authorList>
    </citation>
    <scope>NUCLEOTIDE SEQUENCE [LARGE SCALE GENOMIC DNA]</scope>
</reference>
<evidence type="ECO:0000313" key="3">
    <source>
        <dbReference type="EMBL" id="GBP83318.1"/>
    </source>
</evidence>
<dbReference type="Proteomes" id="UP000299102">
    <property type="component" value="Unassembled WGS sequence"/>
</dbReference>
<keyword evidence="1" id="KW-0444">Lipid biosynthesis</keyword>
<dbReference type="OrthoDB" id="429813at2759"/>
<accession>A0A4C1Z620</accession>
<comment type="function">
    <text evidence="1">Catalyzes the reduction of fatty acyl-CoA to fatty alcohols.</text>
</comment>
<evidence type="ECO:0000313" key="4">
    <source>
        <dbReference type="Proteomes" id="UP000299102"/>
    </source>
</evidence>
<dbReference type="GO" id="GO:0080019">
    <property type="term" value="F:alcohol-forming very long-chain fatty acyl-CoA reductase activity"/>
    <property type="evidence" value="ECO:0007669"/>
    <property type="project" value="InterPro"/>
</dbReference>
<evidence type="ECO:0000259" key="2">
    <source>
        <dbReference type="Pfam" id="PF07993"/>
    </source>
</evidence>
<feature type="domain" description="Thioester reductase (TE)" evidence="2">
    <location>
        <begin position="22"/>
        <end position="170"/>
    </location>
</feature>
<gene>
    <name evidence="3" type="primary">FAR2</name>
    <name evidence="3" type="ORF">EVAR_57580_1</name>
</gene>
<keyword evidence="1" id="KW-0443">Lipid metabolism</keyword>
<name>A0A4C1Z620_EUMVA</name>
<dbReference type="EC" id="1.2.1.84" evidence="1"/>
<dbReference type="PANTHER" id="PTHR11011:SF60">
    <property type="entry name" value="FATTY ACYL-COA REDUCTASE-RELATED"/>
    <property type="match status" value="1"/>
</dbReference>
<keyword evidence="4" id="KW-1185">Reference proteome</keyword>
<comment type="caution">
    <text evidence="3">The sequence shown here is derived from an EMBL/GenBank/DDBJ whole genome shotgun (WGS) entry which is preliminary data.</text>
</comment>
<dbReference type="InterPro" id="IPR026055">
    <property type="entry name" value="FAR"/>
</dbReference>
<dbReference type="AlphaFoldDB" id="A0A4C1Z620"/>
<dbReference type="GO" id="GO:0102965">
    <property type="term" value="F:alcohol-forming long-chain fatty acyl-CoA reductase activity"/>
    <property type="evidence" value="ECO:0007669"/>
    <property type="project" value="UniProtKB-EC"/>
</dbReference>
<protein>
    <recommendedName>
        <fullName evidence="1">Fatty acyl-CoA reductase</fullName>
        <ecNumber evidence="1">1.2.1.84</ecNumber>
    </recommendedName>
</protein>
<dbReference type="InterPro" id="IPR036291">
    <property type="entry name" value="NAD(P)-bd_dom_sf"/>
</dbReference>
<sequence length="224" mass="25099">MCVLACVRPSVRARALVTKLIIKHIQFQVDVIFHGAATVRFDEALKLAVHINVRGTKEILLLAKSCTKLRAFVHISTAYSNCVRKQIREEFYDSPIPADKIIDLVDTLDDKVLEDIKNGLLSDFPNTYAYTKAVAEDVVRQYSKGLPVAMIRPAIESELKTGRRAESRTGLGSESKAKLELKLKRSLGSENKRRDEIKISVTGIGIKMETGIEIDIDRYKGQKN</sequence>
<keyword evidence="1" id="KW-0521">NADP</keyword>
<evidence type="ECO:0000256" key="1">
    <source>
        <dbReference type="RuleBase" id="RU363097"/>
    </source>
</evidence>
<dbReference type="SUPFAM" id="SSF51735">
    <property type="entry name" value="NAD(P)-binding Rossmann-fold domains"/>
    <property type="match status" value="1"/>
</dbReference>
<keyword evidence="1" id="KW-0560">Oxidoreductase</keyword>
<dbReference type="PANTHER" id="PTHR11011">
    <property type="entry name" value="MALE STERILITY PROTEIN 2-RELATED"/>
    <property type="match status" value="1"/>
</dbReference>
<dbReference type="STRING" id="151549.A0A4C1Z620"/>
<dbReference type="GO" id="GO:0035336">
    <property type="term" value="P:long-chain fatty-acyl-CoA metabolic process"/>
    <property type="evidence" value="ECO:0007669"/>
    <property type="project" value="TreeGrafter"/>
</dbReference>